<keyword evidence="1" id="KW-0812">Transmembrane</keyword>
<accession>K3WY41</accession>
<keyword evidence="2" id="KW-0732">Signal</keyword>
<evidence type="ECO:0000313" key="3">
    <source>
        <dbReference type="EnsemblProtists" id="PYU1_T009889"/>
    </source>
</evidence>
<evidence type="ECO:0000256" key="2">
    <source>
        <dbReference type="SAM" id="SignalP"/>
    </source>
</evidence>
<dbReference type="EMBL" id="GL376624">
    <property type="status" value="NOT_ANNOTATED_CDS"/>
    <property type="molecule type" value="Genomic_DNA"/>
</dbReference>
<organism evidence="3 4">
    <name type="scientific">Globisporangium ultimum (strain ATCC 200006 / CBS 805.95 / DAOM BR144)</name>
    <name type="common">Pythium ultimum</name>
    <dbReference type="NCBI Taxonomy" id="431595"/>
    <lineage>
        <taxon>Eukaryota</taxon>
        <taxon>Sar</taxon>
        <taxon>Stramenopiles</taxon>
        <taxon>Oomycota</taxon>
        <taxon>Peronosporomycetes</taxon>
        <taxon>Pythiales</taxon>
        <taxon>Pythiaceae</taxon>
        <taxon>Globisporangium</taxon>
    </lineage>
</organism>
<proteinExistence type="predicted"/>
<feature type="chain" id="PRO_5003871644" evidence="2">
    <location>
        <begin position="23"/>
        <end position="86"/>
    </location>
</feature>
<name>K3WY41_GLOUD</name>
<dbReference type="InParanoid" id="K3WY41"/>
<sequence length="86" mass="9538">MPTDGFVAFVCLILFAHHSDFAVDHLNDISETLSVMPFLVQITMIGCGVNKKMRIRSPKYMTYTSELLITVGTVVSVKALLGFPFL</sequence>
<dbReference type="AlphaFoldDB" id="K3WY41"/>
<keyword evidence="1" id="KW-0472">Membrane</keyword>
<evidence type="ECO:0000256" key="1">
    <source>
        <dbReference type="SAM" id="Phobius"/>
    </source>
</evidence>
<evidence type="ECO:0000313" key="4">
    <source>
        <dbReference type="Proteomes" id="UP000019132"/>
    </source>
</evidence>
<reference evidence="3" key="3">
    <citation type="submission" date="2015-02" db="UniProtKB">
        <authorList>
            <consortium name="EnsemblProtists"/>
        </authorList>
    </citation>
    <scope>IDENTIFICATION</scope>
    <source>
        <strain evidence="3">DAOM BR144</strain>
    </source>
</reference>
<dbReference type="HOGENOM" id="CLU_2502897_0_0_1"/>
<dbReference type="Proteomes" id="UP000019132">
    <property type="component" value="Unassembled WGS sequence"/>
</dbReference>
<reference evidence="4" key="2">
    <citation type="submission" date="2010-04" db="EMBL/GenBank/DDBJ databases">
        <authorList>
            <person name="Buell R."/>
            <person name="Hamilton J."/>
            <person name="Hostetler J."/>
        </authorList>
    </citation>
    <scope>NUCLEOTIDE SEQUENCE [LARGE SCALE GENOMIC DNA]</scope>
    <source>
        <strain evidence="4">DAOM:BR144</strain>
    </source>
</reference>
<keyword evidence="1" id="KW-1133">Transmembrane helix</keyword>
<feature type="signal peptide" evidence="2">
    <location>
        <begin position="1"/>
        <end position="22"/>
    </location>
</feature>
<dbReference type="VEuPathDB" id="FungiDB:PYU1_G009871"/>
<dbReference type="EnsemblProtists" id="PYU1_T009889">
    <property type="protein sequence ID" value="PYU1_T009889"/>
    <property type="gene ID" value="PYU1_G009871"/>
</dbReference>
<protein>
    <submittedName>
        <fullName evidence="3">Uncharacterized protein</fullName>
    </submittedName>
</protein>
<keyword evidence="4" id="KW-1185">Reference proteome</keyword>
<feature type="transmembrane region" description="Helical" evidence="1">
    <location>
        <begin position="32"/>
        <end position="49"/>
    </location>
</feature>
<reference evidence="4" key="1">
    <citation type="journal article" date="2010" name="Genome Biol.">
        <title>Genome sequence of the necrotrophic plant pathogen Pythium ultimum reveals original pathogenicity mechanisms and effector repertoire.</title>
        <authorList>
            <person name="Levesque C.A."/>
            <person name="Brouwer H."/>
            <person name="Cano L."/>
            <person name="Hamilton J.P."/>
            <person name="Holt C."/>
            <person name="Huitema E."/>
            <person name="Raffaele S."/>
            <person name="Robideau G.P."/>
            <person name="Thines M."/>
            <person name="Win J."/>
            <person name="Zerillo M.M."/>
            <person name="Beakes G.W."/>
            <person name="Boore J.L."/>
            <person name="Busam D."/>
            <person name="Dumas B."/>
            <person name="Ferriera S."/>
            <person name="Fuerstenberg S.I."/>
            <person name="Gachon C.M."/>
            <person name="Gaulin E."/>
            <person name="Govers F."/>
            <person name="Grenville-Briggs L."/>
            <person name="Horner N."/>
            <person name="Hostetler J."/>
            <person name="Jiang R.H."/>
            <person name="Johnson J."/>
            <person name="Krajaejun T."/>
            <person name="Lin H."/>
            <person name="Meijer H.J."/>
            <person name="Moore B."/>
            <person name="Morris P."/>
            <person name="Phuntmart V."/>
            <person name="Puiu D."/>
            <person name="Shetty J."/>
            <person name="Stajich J.E."/>
            <person name="Tripathy S."/>
            <person name="Wawra S."/>
            <person name="van West P."/>
            <person name="Whitty B.R."/>
            <person name="Coutinho P.M."/>
            <person name="Henrissat B."/>
            <person name="Martin F."/>
            <person name="Thomas P.D."/>
            <person name="Tyler B.M."/>
            <person name="De Vries R.P."/>
            <person name="Kamoun S."/>
            <person name="Yandell M."/>
            <person name="Tisserat N."/>
            <person name="Buell C.R."/>
        </authorList>
    </citation>
    <scope>NUCLEOTIDE SEQUENCE</scope>
    <source>
        <strain evidence="4">DAOM:BR144</strain>
    </source>
</reference>
<feature type="transmembrane region" description="Helical" evidence="1">
    <location>
        <begin position="61"/>
        <end position="81"/>
    </location>
</feature>